<dbReference type="InterPro" id="IPR035892">
    <property type="entry name" value="C2_domain_sf"/>
</dbReference>
<evidence type="ECO:0000313" key="13">
    <source>
        <dbReference type="Proteomes" id="UP000241818"/>
    </source>
</evidence>
<dbReference type="Gene3D" id="1.10.287.110">
    <property type="entry name" value="DnaJ domain"/>
    <property type="match status" value="1"/>
</dbReference>
<dbReference type="InterPro" id="IPR001623">
    <property type="entry name" value="DnaJ_domain"/>
</dbReference>
<dbReference type="FunFam" id="2.60.40.150:FF:000169">
    <property type="entry name" value="Protein translocation complex component (Npl1)"/>
    <property type="match status" value="1"/>
</dbReference>
<dbReference type="InterPro" id="IPR036869">
    <property type="entry name" value="J_dom_sf"/>
</dbReference>
<dbReference type="PRINTS" id="PR00625">
    <property type="entry name" value="JDOMAIN"/>
</dbReference>
<feature type="compositionally biased region" description="Acidic residues" evidence="9">
    <location>
        <begin position="634"/>
        <end position="647"/>
    </location>
</feature>
<gene>
    <name evidence="12" type="ORF">M430DRAFT_140063</name>
</gene>
<accession>A0A2T3B264</accession>
<comment type="subcellular location">
    <subcellularLocation>
        <location evidence="1">Endoplasmic reticulum membrane</location>
        <topology evidence="1">Multi-pass membrane protein</topology>
    </subcellularLocation>
</comment>
<dbReference type="GO" id="GO:0006620">
    <property type="term" value="P:post-translational protein targeting to endoplasmic reticulum membrane"/>
    <property type="evidence" value="ECO:0007669"/>
    <property type="project" value="TreeGrafter"/>
</dbReference>
<dbReference type="InterPro" id="IPR014756">
    <property type="entry name" value="Ig_E-set"/>
</dbReference>
<dbReference type="PANTHER" id="PTHR24075:SF0">
    <property type="entry name" value="TRANSLOCATION PROTEIN SEC63 HOMOLOG"/>
    <property type="match status" value="1"/>
</dbReference>
<dbReference type="Pfam" id="PF00226">
    <property type="entry name" value="DnaJ"/>
    <property type="match status" value="1"/>
</dbReference>
<dbReference type="RefSeq" id="XP_024721002.1">
    <property type="nucleotide sequence ID" value="XM_024862646.1"/>
</dbReference>
<dbReference type="GO" id="GO:0006614">
    <property type="term" value="P:SRP-dependent cotranslational protein targeting to membrane"/>
    <property type="evidence" value="ECO:0007669"/>
    <property type="project" value="TreeGrafter"/>
</dbReference>
<dbReference type="GO" id="GO:0031207">
    <property type="term" value="C:Sec62/Sec63 complex"/>
    <property type="evidence" value="ECO:0007669"/>
    <property type="project" value="TreeGrafter"/>
</dbReference>
<evidence type="ECO:0000256" key="3">
    <source>
        <dbReference type="ARBA" id="ARBA00022692"/>
    </source>
</evidence>
<feature type="transmembrane region" description="Helical" evidence="10">
    <location>
        <begin position="77"/>
        <end position="98"/>
    </location>
</feature>
<dbReference type="OrthoDB" id="1734229at2759"/>
<evidence type="ECO:0000256" key="2">
    <source>
        <dbReference type="ARBA" id="ARBA00022448"/>
    </source>
</evidence>
<reference evidence="12 13" key="1">
    <citation type="journal article" date="2018" name="New Phytol.">
        <title>Comparative genomics and transcriptomics depict ericoid mycorrhizal fungi as versatile saprotrophs and plant mutualists.</title>
        <authorList>
            <person name="Martino E."/>
            <person name="Morin E."/>
            <person name="Grelet G.A."/>
            <person name="Kuo A."/>
            <person name="Kohler A."/>
            <person name="Daghino S."/>
            <person name="Barry K.W."/>
            <person name="Cichocki N."/>
            <person name="Clum A."/>
            <person name="Dockter R.B."/>
            <person name="Hainaut M."/>
            <person name="Kuo R.C."/>
            <person name="LaButti K."/>
            <person name="Lindahl B.D."/>
            <person name="Lindquist E.A."/>
            <person name="Lipzen A."/>
            <person name="Khouja H.R."/>
            <person name="Magnuson J."/>
            <person name="Murat C."/>
            <person name="Ohm R.A."/>
            <person name="Singer S.W."/>
            <person name="Spatafora J.W."/>
            <person name="Wang M."/>
            <person name="Veneault-Fourrey C."/>
            <person name="Henrissat B."/>
            <person name="Grigoriev I.V."/>
            <person name="Martin F.M."/>
            <person name="Perotto S."/>
        </authorList>
    </citation>
    <scope>NUCLEOTIDE SEQUENCE [LARGE SCALE GENOMIC DNA]</scope>
    <source>
        <strain evidence="12 13">ATCC 22711</strain>
    </source>
</reference>
<keyword evidence="5" id="KW-0653">Protein transport</keyword>
<dbReference type="Gene3D" id="2.60.40.150">
    <property type="entry name" value="C2 domain"/>
    <property type="match status" value="1"/>
</dbReference>
<dbReference type="SUPFAM" id="SSF158702">
    <property type="entry name" value="Sec63 N-terminal domain-like"/>
    <property type="match status" value="1"/>
</dbReference>
<dbReference type="CDD" id="cd06257">
    <property type="entry name" value="DnaJ"/>
    <property type="match status" value="1"/>
</dbReference>
<organism evidence="12 13">
    <name type="scientific">Amorphotheca resinae ATCC 22711</name>
    <dbReference type="NCBI Taxonomy" id="857342"/>
    <lineage>
        <taxon>Eukaryota</taxon>
        <taxon>Fungi</taxon>
        <taxon>Dikarya</taxon>
        <taxon>Ascomycota</taxon>
        <taxon>Pezizomycotina</taxon>
        <taxon>Leotiomycetes</taxon>
        <taxon>Helotiales</taxon>
        <taxon>Amorphothecaceae</taxon>
        <taxon>Amorphotheca</taxon>
    </lineage>
</organism>
<evidence type="ECO:0000256" key="7">
    <source>
        <dbReference type="ARBA" id="ARBA00023136"/>
    </source>
</evidence>
<keyword evidence="2" id="KW-0813">Transport</keyword>
<dbReference type="GeneID" id="36570727"/>
<dbReference type="EMBL" id="KZ679011">
    <property type="protein sequence ID" value="PSS18650.1"/>
    <property type="molecule type" value="Genomic_DNA"/>
</dbReference>
<evidence type="ECO:0000256" key="5">
    <source>
        <dbReference type="ARBA" id="ARBA00022927"/>
    </source>
</evidence>
<feature type="compositionally biased region" description="Acidic residues" evidence="9">
    <location>
        <begin position="671"/>
        <end position="700"/>
    </location>
</feature>
<keyword evidence="4" id="KW-0256">Endoplasmic reticulum</keyword>
<name>A0A2T3B264_AMORE</name>
<feature type="transmembrane region" description="Helical" evidence="10">
    <location>
        <begin position="204"/>
        <end position="226"/>
    </location>
</feature>
<dbReference type="GO" id="GO:0003723">
    <property type="term" value="F:RNA binding"/>
    <property type="evidence" value="ECO:0007669"/>
    <property type="project" value="TreeGrafter"/>
</dbReference>
<dbReference type="AlphaFoldDB" id="A0A2T3B264"/>
<evidence type="ECO:0000259" key="11">
    <source>
        <dbReference type="PROSITE" id="PS50076"/>
    </source>
</evidence>
<keyword evidence="8" id="KW-0143">Chaperone</keyword>
<dbReference type="SMART" id="SM00973">
    <property type="entry name" value="Sec63"/>
    <property type="match status" value="1"/>
</dbReference>
<protein>
    <recommendedName>
        <fullName evidence="11">J domain-containing protein</fullName>
    </recommendedName>
</protein>
<dbReference type="FunFam" id="1.10.287.110:FF:000039">
    <property type="entry name" value="Protein translocation complex component (Npl1)"/>
    <property type="match status" value="1"/>
</dbReference>
<keyword evidence="13" id="KW-1185">Reference proteome</keyword>
<dbReference type="SUPFAM" id="SSF81296">
    <property type="entry name" value="E set domains"/>
    <property type="match status" value="1"/>
</dbReference>
<feature type="transmembrane region" description="Helical" evidence="10">
    <location>
        <begin position="14"/>
        <end position="35"/>
    </location>
</feature>
<dbReference type="PROSITE" id="PS50076">
    <property type="entry name" value="DNAJ_2"/>
    <property type="match status" value="1"/>
</dbReference>
<dbReference type="InterPro" id="IPR004179">
    <property type="entry name" value="Sec63-dom"/>
</dbReference>
<evidence type="ECO:0000256" key="10">
    <source>
        <dbReference type="SAM" id="Phobius"/>
    </source>
</evidence>
<dbReference type="STRING" id="857342.A0A2T3B264"/>
<evidence type="ECO:0000256" key="9">
    <source>
        <dbReference type="SAM" id="MobiDB-lite"/>
    </source>
</evidence>
<keyword evidence="6 10" id="KW-1133">Transmembrane helix</keyword>
<evidence type="ECO:0000256" key="4">
    <source>
        <dbReference type="ARBA" id="ARBA00022824"/>
    </source>
</evidence>
<proteinExistence type="predicted"/>
<dbReference type="SMART" id="SM00271">
    <property type="entry name" value="DnaJ"/>
    <property type="match status" value="1"/>
</dbReference>
<evidence type="ECO:0000256" key="1">
    <source>
        <dbReference type="ARBA" id="ARBA00004477"/>
    </source>
</evidence>
<feature type="domain" description="J" evidence="11">
    <location>
        <begin position="106"/>
        <end position="178"/>
    </location>
</feature>
<dbReference type="FunCoup" id="A0A2T3B264">
    <property type="interactions" value="439"/>
</dbReference>
<evidence type="ECO:0000313" key="12">
    <source>
        <dbReference type="EMBL" id="PSS18650.1"/>
    </source>
</evidence>
<dbReference type="PANTHER" id="PTHR24075">
    <property type="entry name" value="SEC63 DOMAIN-CONTAINING"/>
    <property type="match status" value="1"/>
</dbReference>
<dbReference type="SUPFAM" id="SSF46565">
    <property type="entry name" value="Chaperone J-domain"/>
    <property type="match status" value="1"/>
</dbReference>
<keyword evidence="3 10" id="KW-0812">Transmembrane</keyword>
<dbReference type="InParanoid" id="A0A2T3B264"/>
<sequence>MSGTEYSYDEQGQFFPFFVLTVVGIVTVPLTYSVLKPSTDLGATAPRITTDFRPEHADLIDGQRKAQKRKERRVKRAITVIVGWAIMAFMAYLIVVTARTVPKIWNPYDILGISSSATEKQIKSHYKRMSLKYHPDKIRPDPSKNETIEMLNDHFVEITKAYKALTDEEVRNNYIQYGHPDGKQSFSIGIALPKIMVSDGNGKYVILVYSIMLGVLLPYLVGTWWYGTQRMSKEGVLMESANSLFREYEDSITEGGIISALSTGAEFQHILKGEKAESGLGKLESRILAEGVATPFAGGLSVKDRTKLEDLDGGVRRKALGLLWAYLGRVELDDPALNQAKIQVAPIAHALNSSFTAISLAFGTTAPILASYLTSQNLLQAIPPGGSPLLQLPYFTPAIAKAVEGDAKTHLTLQQYMGLPEAYRHKLSVGDGLLTESQYQTAMTVAKKLPRLQVEKAFFKVTGEKFVTPSSLVTLVVKGRFIPPGSANIPQVNEIDLEDVDPDEDDLDALMGRKKKAVKGQKAPEEDKPVQPPLTFAPYFARDYSPRWHVFLTDSKQGKIAVPPFTFTTFDKPIYDESGKPTFNMQTLKAQFQAPPQAGHYTFALQLICDSYVGFDTKMEVTLVIEEASKAAEIEAEDDISEPDEDSLAGAMNALKTGGAPPPKKKKKPVEEEEESSEEESNTEEEADDTSETDTDTDEE</sequence>
<dbReference type="Pfam" id="PF02889">
    <property type="entry name" value="Sec63"/>
    <property type="match status" value="1"/>
</dbReference>
<dbReference type="GO" id="GO:0008320">
    <property type="term" value="F:protein transmembrane transporter activity"/>
    <property type="evidence" value="ECO:0007669"/>
    <property type="project" value="TreeGrafter"/>
</dbReference>
<evidence type="ECO:0000256" key="6">
    <source>
        <dbReference type="ARBA" id="ARBA00022989"/>
    </source>
</evidence>
<evidence type="ECO:0000256" key="8">
    <source>
        <dbReference type="ARBA" id="ARBA00023186"/>
    </source>
</evidence>
<keyword evidence="7 10" id="KW-0472">Membrane</keyword>
<dbReference type="Proteomes" id="UP000241818">
    <property type="component" value="Unassembled WGS sequence"/>
</dbReference>
<feature type="region of interest" description="Disordered" evidence="9">
    <location>
        <begin position="634"/>
        <end position="700"/>
    </location>
</feature>